<dbReference type="PRINTS" id="PR00598">
    <property type="entry name" value="HTHMARR"/>
</dbReference>
<dbReference type="SMART" id="SM00347">
    <property type="entry name" value="HTH_MARR"/>
    <property type="match status" value="1"/>
</dbReference>
<evidence type="ECO:0000256" key="1">
    <source>
        <dbReference type="ARBA" id="ARBA00023015"/>
    </source>
</evidence>
<gene>
    <name evidence="5" type="ORF">BCL65_101397</name>
</gene>
<dbReference type="InterPro" id="IPR036390">
    <property type="entry name" value="WH_DNA-bd_sf"/>
</dbReference>
<keyword evidence="6" id="KW-1185">Reference proteome</keyword>
<evidence type="ECO:0000313" key="6">
    <source>
        <dbReference type="Proteomes" id="UP000239895"/>
    </source>
</evidence>
<dbReference type="PROSITE" id="PS01117">
    <property type="entry name" value="HTH_MARR_1"/>
    <property type="match status" value="1"/>
</dbReference>
<dbReference type="Gene3D" id="1.10.10.10">
    <property type="entry name" value="Winged helix-like DNA-binding domain superfamily/Winged helix DNA-binding domain"/>
    <property type="match status" value="1"/>
</dbReference>
<evidence type="ECO:0000313" key="5">
    <source>
        <dbReference type="EMBL" id="PRZ10253.1"/>
    </source>
</evidence>
<protein>
    <submittedName>
        <fullName evidence="5">MarR family transcriptional regulator</fullName>
    </submittedName>
</protein>
<comment type="caution">
    <text evidence="5">The sequence shown here is derived from an EMBL/GenBank/DDBJ whole genome shotgun (WGS) entry which is preliminary data.</text>
</comment>
<dbReference type="InterPro" id="IPR039422">
    <property type="entry name" value="MarR/SlyA-like"/>
</dbReference>
<dbReference type="PROSITE" id="PS50995">
    <property type="entry name" value="HTH_MARR_2"/>
    <property type="match status" value="1"/>
</dbReference>
<sequence>MVPEATKGVDVSERASTALVAALESLSRAQREAAARIARDLDWPRSGLGIVRMVRARGAVQLCEVAEALRVDASVASRQVSALVDAGYVRRTVDRADRRARTLELTDAGHAFAAESDRYFDDFVDEAFADWSAADLTDAITQIRNVAAAISSVTQEAPSR</sequence>
<name>A0ABX5EIF4_9MICO</name>
<dbReference type="InterPro" id="IPR023187">
    <property type="entry name" value="Tscrpt_reg_MarR-type_CS"/>
</dbReference>
<dbReference type="Proteomes" id="UP000239895">
    <property type="component" value="Unassembled WGS sequence"/>
</dbReference>
<evidence type="ECO:0000256" key="2">
    <source>
        <dbReference type="ARBA" id="ARBA00023125"/>
    </source>
</evidence>
<proteinExistence type="predicted"/>
<accession>A0ABX5EIF4</accession>
<dbReference type="PANTHER" id="PTHR33164:SF57">
    <property type="entry name" value="MARR-FAMILY TRANSCRIPTIONAL REGULATOR"/>
    <property type="match status" value="1"/>
</dbReference>
<dbReference type="Pfam" id="PF12802">
    <property type="entry name" value="MarR_2"/>
    <property type="match status" value="1"/>
</dbReference>
<evidence type="ECO:0000259" key="4">
    <source>
        <dbReference type="PROSITE" id="PS50995"/>
    </source>
</evidence>
<dbReference type="EMBL" id="PVTX01000001">
    <property type="protein sequence ID" value="PRZ10253.1"/>
    <property type="molecule type" value="Genomic_DNA"/>
</dbReference>
<keyword evidence="3" id="KW-0804">Transcription</keyword>
<dbReference type="SUPFAM" id="SSF46785">
    <property type="entry name" value="Winged helix' DNA-binding domain"/>
    <property type="match status" value="1"/>
</dbReference>
<dbReference type="PANTHER" id="PTHR33164">
    <property type="entry name" value="TRANSCRIPTIONAL REGULATOR, MARR FAMILY"/>
    <property type="match status" value="1"/>
</dbReference>
<dbReference type="InterPro" id="IPR000835">
    <property type="entry name" value="HTH_MarR-typ"/>
</dbReference>
<reference evidence="5 6" key="1">
    <citation type="submission" date="2018-03" db="EMBL/GenBank/DDBJ databases">
        <title>Comparative analysis of microorganisms from saline springs in Andes Mountain Range, Colombia.</title>
        <authorList>
            <person name="Rubin E."/>
        </authorList>
    </citation>
    <scope>NUCLEOTIDE SEQUENCE [LARGE SCALE GENOMIC DNA]</scope>
    <source>
        <strain evidence="5 6">CG 23</strain>
    </source>
</reference>
<dbReference type="InterPro" id="IPR036388">
    <property type="entry name" value="WH-like_DNA-bd_sf"/>
</dbReference>
<keyword evidence="1" id="KW-0805">Transcription regulation</keyword>
<organism evidence="5 6">
    <name type="scientific">Isoptericola halotolerans</name>
    <dbReference type="NCBI Taxonomy" id="300560"/>
    <lineage>
        <taxon>Bacteria</taxon>
        <taxon>Bacillati</taxon>
        <taxon>Actinomycetota</taxon>
        <taxon>Actinomycetes</taxon>
        <taxon>Micrococcales</taxon>
        <taxon>Promicromonosporaceae</taxon>
        <taxon>Isoptericola</taxon>
    </lineage>
</organism>
<evidence type="ECO:0000256" key="3">
    <source>
        <dbReference type="ARBA" id="ARBA00023163"/>
    </source>
</evidence>
<feature type="domain" description="HTH marR-type" evidence="4">
    <location>
        <begin position="16"/>
        <end position="152"/>
    </location>
</feature>
<keyword evidence="2" id="KW-0238">DNA-binding</keyword>